<keyword evidence="2" id="KW-1185">Reference proteome</keyword>
<feature type="non-terminal residue" evidence="1">
    <location>
        <position position="118"/>
    </location>
</feature>
<evidence type="ECO:0000313" key="1">
    <source>
        <dbReference type="EMBL" id="KIM55674.1"/>
    </source>
</evidence>
<sequence length="118" mass="13002">MVASNVAIHKPLILNGTGSIPTHVGCVIDSDKWEFKASPDVKGQIVLNTVYAGGQFSRVNPAYDESAPRMFDFNAKLASSRGSVNGDEFCEAIPSAYRYQEHFKDYLKVVQEIDDDNS</sequence>
<reference evidence="1 2" key="1">
    <citation type="submission" date="2014-04" db="EMBL/GenBank/DDBJ databases">
        <authorList>
            <consortium name="DOE Joint Genome Institute"/>
            <person name="Kuo A."/>
            <person name="Kohler A."/>
            <person name="Nagy L.G."/>
            <person name="Floudas D."/>
            <person name="Copeland A."/>
            <person name="Barry K.W."/>
            <person name="Cichocki N."/>
            <person name="Veneault-Fourrey C."/>
            <person name="LaButti K."/>
            <person name="Lindquist E.A."/>
            <person name="Lipzen A."/>
            <person name="Lundell T."/>
            <person name="Morin E."/>
            <person name="Murat C."/>
            <person name="Sun H."/>
            <person name="Tunlid A."/>
            <person name="Henrissat B."/>
            <person name="Grigoriev I.V."/>
            <person name="Hibbett D.S."/>
            <person name="Martin F."/>
            <person name="Nordberg H.P."/>
            <person name="Cantor M.N."/>
            <person name="Hua S.X."/>
        </authorList>
    </citation>
    <scope>NUCLEOTIDE SEQUENCE [LARGE SCALE GENOMIC DNA]</scope>
    <source>
        <strain evidence="1 2">Foug A</strain>
    </source>
</reference>
<organism evidence="1 2">
    <name type="scientific">Scleroderma citrinum Foug A</name>
    <dbReference type="NCBI Taxonomy" id="1036808"/>
    <lineage>
        <taxon>Eukaryota</taxon>
        <taxon>Fungi</taxon>
        <taxon>Dikarya</taxon>
        <taxon>Basidiomycota</taxon>
        <taxon>Agaricomycotina</taxon>
        <taxon>Agaricomycetes</taxon>
        <taxon>Agaricomycetidae</taxon>
        <taxon>Boletales</taxon>
        <taxon>Sclerodermatineae</taxon>
        <taxon>Sclerodermataceae</taxon>
        <taxon>Scleroderma</taxon>
    </lineage>
</organism>
<dbReference type="OrthoDB" id="416786at2759"/>
<dbReference type="HOGENOM" id="CLU_2078739_0_0_1"/>
<proteinExistence type="predicted"/>
<dbReference type="EMBL" id="KN822130">
    <property type="protein sequence ID" value="KIM55674.1"/>
    <property type="molecule type" value="Genomic_DNA"/>
</dbReference>
<dbReference type="STRING" id="1036808.A0A0C3DH70"/>
<name>A0A0C3DH70_9AGAM</name>
<dbReference type="Proteomes" id="UP000053989">
    <property type="component" value="Unassembled WGS sequence"/>
</dbReference>
<evidence type="ECO:0000313" key="2">
    <source>
        <dbReference type="Proteomes" id="UP000053989"/>
    </source>
</evidence>
<dbReference type="AlphaFoldDB" id="A0A0C3DH70"/>
<dbReference type="InParanoid" id="A0A0C3DH70"/>
<reference evidence="2" key="2">
    <citation type="submission" date="2015-01" db="EMBL/GenBank/DDBJ databases">
        <title>Evolutionary Origins and Diversification of the Mycorrhizal Mutualists.</title>
        <authorList>
            <consortium name="DOE Joint Genome Institute"/>
            <consortium name="Mycorrhizal Genomics Consortium"/>
            <person name="Kohler A."/>
            <person name="Kuo A."/>
            <person name="Nagy L.G."/>
            <person name="Floudas D."/>
            <person name="Copeland A."/>
            <person name="Barry K.W."/>
            <person name="Cichocki N."/>
            <person name="Veneault-Fourrey C."/>
            <person name="LaButti K."/>
            <person name="Lindquist E.A."/>
            <person name="Lipzen A."/>
            <person name="Lundell T."/>
            <person name="Morin E."/>
            <person name="Murat C."/>
            <person name="Riley R."/>
            <person name="Ohm R."/>
            <person name="Sun H."/>
            <person name="Tunlid A."/>
            <person name="Henrissat B."/>
            <person name="Grigoriev I.V."/>
            <person name="Hibbett D.S."/>
            <person name="Martin F."/>
        </authorList>
    </citation>
    <scope>NUCLEOTIDE SEQUENCE [LARGE SCALE GENOMIC DNA]</scope>
    <source>
        <strain evidence="2">Foug A</strain>
    </source>
</reference>
<gene>
    <name evidence="1" type="ORF">SCLCIDRAFT_87905</name>
</gene>
<accession>A0A0C3DH70</accession>
<protein>
    <submittedName>
        <fullName evidence="1">Uncharacterized protein</fullName>
    </submittedName>
</protein>